<gene>
    <name evidence="1" type="ORF">ALEPTO_LOCUS6986</name>
</gene>
<reference evidence="1" key="1">
    <citation type="submission" date="2021-06" db="EMBL/GenBank/DDBJ databases">
        <authorList>
            <person name="Kallberg Y."/>
            <person name="Tangrot J."/>
            <person name="Rosling A."/>
        </authorList>
    </citation>
    <scope>NUCLEOTIDE SEQUENCE</scope>
    <source>
        <strain evidence="1">FL130A</strain>
    </source>
</reference>
<sequence length="529" mass="60366">MASTLPTLCFHEIFQLLIDDQRTLHSCLLVNRHWCQSAVSYLWRKPFQYTDASYSSSVSLINSLLLCLPNEDKVRIGVKDIYTATFPYVNYLRHLDFMNLARATSDWRSANCVQASPQFVLQILCRHILNSDALLFDLQLDFDTSLDDYDWSEDDWCFFRFPGADRSLSQLRTLNCFGAYDPILLLSASALCTKIESIEVSLDTFGWTRYQRGELMVKAGAETLVALIAKQEKLERFLLQDCPFRGFVIDLSNIFNALRSAQGTLRHVQFSTIDVQGYPLLDVLGQCNNLESIVFSRCQNIGKCANKKPTTPYFPKLKTLTLDKTFVPVPTLRTFAANAGHSLEEVLLRDEGYQENWNAVQVFAVNNPNIKKFQVHGAITELPQILRMVKSWRKLESLSIMHTNDENEVDELYEADYFIVDLGAAIPNTLEHLTIQLDLEFTAESLLRFFQNCQAPLKTLELPATQCILDDHLRVISEYSPRSLEYLNIIEATNITERAIRAARAVVPNITCSFYLANNNLIYRGHVSS</sequence>
<name>A0A9N9BT19_9GLOM</name>
<proteinExistence type="predicted"/>
<evidence type="ECO:0000313" key="2">
    <source>
        <dbReference type="Proteomes" id="UP000789508"/>
    </source>
</evidence>
<comment type="caution">
    <text evidence="1">The sequence shown here is derived from an EMBL/GenBank/DDBJ whole genome shotgun (WGS) entry which is preliminary data.</text>
</comment>
<protein>
    <submittedName>
        <fullName evidence="1">11844_t:CDS:1</fullName>
    </submittedName>
</protein>
<dbReference type="AlphaFoldDB" id="A0A9N9BT19"/>
<dbReference type="Proteomes" id="UP000789508">
    <property type="component" value="Unassembled WGS sequence"/>
</dbReference>
<dbReference type="InterPro" id="IPR032675">
    <property type="entry name" value="LRR_dom_sf"/>
</dbReference>
<evidence type="ECO:0000313" key="1">
    <source>
        <dbReference type="EMBL" id="CAG8574917.1"/>
    </source>
</evidence>
<keyword evidence="2" id="KW-1185">Reference proteome</keyword>
<organism evidence="1 2">
    <name type="scientific">Ambispora leptoticha</name>
    <dbReference type="NCBI Taxonomy" id="144679"/>
    <lineage>
        <taxon>Eukaryota</taxon>
        <taxon>Fungi</taxon>
        <taxon>Fungi incertae sedis</taxon>
        <taxon>Mucoromycota</taxon>
        <taxon>Glomeromycotina</taxon>
        <taxon>Glomeromycetes</taxon>
        <taxon>Archaeosporales</taxon>
        <taxon>Ambisporaceae</taxon>
        <taxon>Ambispora</taxon>
    </lineage>
</organism>
<dbReference type="EMBL" id="CAJVPS010002723">
    <property type="protein sequence ID" value="CAG8574917.1"/>
    <property type="molecule type" value="Genomic_DNA"/>
</dbReference>
<dbReference type="OrthoDB" id="2305560at2759"/>
<dbReference type="SUPFAM" id="SSF52047">
    <property type="entry name" value="RNI-like"/>
    <property type="match status" value="1"/>
</dbReference>
<dbReference type="Gene3D" id="3.80.10.10">
    <property type="entry name" value="Ribonuclease Inhibitor"/>
    <property type="match status" value="1"/>
</dbReference>
<accession>A0A9N9BT19</accession>